<evidence type="ECO:0000256" key="6">
    <source>
        <dbReference type="NCBIfam" id="TIGR01068"/>
    </source>
</evidence>
<dbReference type="GO" id="GO:0005737">
    <property type="term" value="C:cytoplasm"/>
    <property type="evidence" value="ECO:0007669"/>
    <property type="project" value="TreeGrafter"/>
</dbReference>
<keyword evidence="4 9" id="KW-1015">Disulfide bond</keyword>
<dbReference type="PIRSF" id="PIRSF000077">
    <property type="entry name" value="Thioredoxin"/>
    <property type="match status" value="1"/>
</dbReference>
<protein>
    <recommendedName>
        <fullName evidence="6 7">Thioredoxin</fullName>
    </recommendedName>
</protein>
<evidence type="ECO:0000256" key="9">
    <source>
        <dbReference type="PIRSR" id="PIRSR000077-4"/>
    </source>
</evidence>
<gene>
    <name evidence="11" type="ORF">CALK_0506</name>
</gene>
<keyword evidence="2" id="KW-0813">Transport</keyword>
<dbReference type="PROSITE" id="PS51352">
    <property type="entry name" value="THIOREDOXIN_2"/>
    <property type="match status" value="1"/>
</dbReference>
<keyword evidence="5 9" id="KW-0676">Redox-active center</keyword>
<dbReference type="eggNOG" id="COG3118">
    <property type="taxonomic scope" value="Bacteria"/>
</dbReference>
<proteinExistence type="inferred from homology"/>
<keyword evidence="12" id="KW-1185">Reference proteome</keyword>
<dbReference type="NCBIfam" id="TIGR01068">
    <property type="entry name" value="thioredoxin"/>
    <property type="match status" value="1"/>
</dbReference>
<dbReference type="PROSITE" id="PS00194">
    <property type="entry name" value="THIOREDOXIN_1"/>
    <property type="match status" value="1"/>
</dbReference>
<dbReference type="SUPFAM" id="SSF52833">
    <property type="entry name" value="Thioredoxin-like"/>
    <property type="match status" value="1"/>
</dbReference>
<evidence type="ECO:0000256" key="1">
    <source>
        <dbReference type="ARBA" id="ARBA00008987"/>
    </source>
</evidence>
<feature type="active site" description="Nucleophile" evidence="8">
    <location>
        <position position="33"/>
    </location>
</feature>
<dbReference type="Gene3D" id="3.40.30.10">
    <property type="entry name" value="Glutaredoxin"/>
    <property type="match status" value="1"/>
</dbReference>
<dbReference type="EMBL" id="ASJR01000003">
    <property type="protein sequence ID" value="ERP39014.1"/>
    <property type="molecule type" value="Genomic_DNA"/>
</dbReference>
<keyword evidence="3" id="KW-0249">Electron transport</keyword>
<comment type="similarity">
    <text evidence="1 7">Belongs to the thioredoxin family.</text>
</comment>
<feature type="site" description="Contributes to redox potential value" evidence="8">
    <location>
        <position position="32"/>
    </location>
</feature>
<feature type="disulfide bond" description="Redox-active" evidence="9">
    <location>
        <begin position="30"/>
        <end position="33"/>
    </location>
</feature>
<dbReference type="PRINTS" id="PR00421">
    <property type="entry name" value="THIOREDOXIN"/>
</dbReference>
<feature type="domain" description="Thioredoxin" evidence="10">
    <location>
        <begin position="1"/>
        <end position="103"/>
    </location>
</feature>
<dbReference type="OrthoDB" id="9790390at2"/>
<dbReference type="CDD" id="cd02947">
    <property type="entry name" value="TRX_family"/>
    <property type="match status" value="1"/>
</dbReference>
<evidence type="ECO:0000313" key="11">
    <source>
        <dbReference type="EMBL" id="ERP39014.1"/>
    </source>
</evidence>
<dbReference type="PANTHER" id="PTHR45663">
    <property type="entry name" value="GEO12009P1"/>
    <property type="match status" value="1"/>
</dbReference>
<organism evidence="11 12">
    <name type="scientific">Chitinivibrio alkaliphilus ACht1</name>
    <dbReference type="NCBI Taxonomy" id="1313304"/>
    <lineage>
        <taxon>Bacteria</taxon>
        <taxon>Pseudomonadati</taxon>
        <taxon>Fibrobacterota</taxon>
        <taxon>Chitinivibrionia</taxon>
        <taxon>Chitinivibrionales</taxon>
        <taxon>Chitinivibrionaceae</taxon>
        <taxon>Chitinivibrio</taxon>
    </lineage>
</organism>
<feature type="site" description="Contributes to redox potential value" evidence="8">
    <location>
        <position position="31"/>
    </location>
</feature>
<dbReference type="InterPro" id="IPR005746">
    <property type="entry name" value="Thioredoxin"/>
</dbReference>
<accession>U7D9E7</accession>
<dbReference type="Pfam" id="PF00085">
    <property type="entry name" value="Thioredoxin"/>
    <property type="match status" value="1"/>
</dbReference>
<name>U7D9E7_9BACT</name>
<evidence type="ECO:0000256" key="4">
    <source>
        <dbReference type="ARBA" id="ARBA00023157"/>
    </source>
</evidence>
<dbReference type="STRING" id="1313304.CALK_0506"/>
<dbReference type="InterPro" id="IPR013766">
    <property type="entry name" value="Thioredoxin_domain"/>
</dbReference>
<evidence type="ECO:0000259" key="10">
    <source>
        <dbReference type="PROSITE" id="PS51352"/>
    </source>
</evidence>
<evidence type="ECO:0000313" key="12">
    <source>
        <dbReference type="Proteomes" id="UP000017148"/>
    </source>
</evidence>
<reference evidence="11 12" key="1">
    <citation type="journal article" date="2013" name="Environ. Microbiol.">
        <title>Genome analysis of Chitinivibrio alkaliphilus gen. nov., sp. nov., a novel extremely haloalkaliphilic anaerobic chitinolytic bacterium from the candidate phylum Termite Group 3.</title>
        <authorList>
            <person name="Sorokin D.Y."/>
            <person name="Gumerov V.M."/>
            <person name="Rakitin A.L."/>
            <person name="Beletsky A.V."/>
            <person name="Damste J.S."/>
            <person name="Muyzer G."/>
            <person name="Mardanov A.V."/>
            <person name="Ravin N.V."/>
        </authorList>
    </citation>
    <scope>NUCLEOTIDE SEQUENCE [LARGE SCALE GENOMIC DNA]</scope>
    <source>
        <strain evidence="11 12">ACht1</strain>
    </source>
</reference>
<evidence type="ECO:0000256" key="2">
    <source>
        <dbReference type="ARBA" id="ARBA00022448"/>
    </source>
</evidence>
<dbReference type="InterPro" id="IPR036249">
    <property type="entry name" value="Thioredoxin-like_sf"/>
</dbReference>
<dbReference type="GO" id="GO:0015035">
    <property type="term" value="F:protein-disulfide reductase activity"/>
    <property type="evidence" value="ECO:0007669"/>
    <property type="project" value="UniProtKB-UniRule"/>
</dbReference>
<dbReference type="AlphaFoldDB" id="U7D9E7"/>
<dbReference type="PANTHER" id="PTHR45663:SF11">
    <property type="entry name" value="GEO12009P1"/>
    <property type="match status" value="1"/>
</dbReference>
<dbReference type="RefSeq" id="WP_022636042.1">
    <property type="nucleotide sequence ID" value="NZ_ASJR01000003.1"/>
</dbReference>
<feature type="site" description="Deprotonates C-terminal active site Cys" evidence="8">
    <location>
        <position position="24"/>
    </location>
</feature>
<dbReference type="FunFam" id="3.40.30.10:FF:000001">
    <property type="entry name" value="Thioredoxin"/>
    <property type="match status" value="1"/>
</dbReference>
<sequence>MAKEISDATFTAEVLESDLPVLVDFWAPWCGPCRMVGPIIDSLSEKTEGAAKVVKLNVDENPQKAGEYNITSIPSVLVFKNGKKVEQFVGVKSEQTYRDALQV</sequence>
<dbReference type="InterPro" id="IPR017937">
    <property type="entry name" value="Thioredoxin_CS"/>
</dbReference>
<evidence type="ECO:0000256" key="8">
    <source>
        <dbReference type="PIRSR" id="PIRSR000077-1"/>
    </source>
</evidence>
<evidence type="ECO:0000256" key="5">
    <source>
        <dbReference type="ARBA" id="ARBA00023284"/>
    </source>
</evidence>
<dbReference type="Proteomes" id="UP000017148">
    <property type="component" value="Unassembled WGS sequence"/>
</dbReference>
<evidence type="ECO:0000256" key="3">
    <source>
        <dbReference type="ARBA" id="ARBA00022982"/>
    </source>
</evidence>
<evidence type="ECO:0000256" key="7">
    <source>
        <dbReference type="PIRNR" id="PIRNR000077"/>
    </source>
</evidence>
<dbReference type="PATRIC" id="fig|1313304.3.peg.486"/>
<comment type="caution">
    <text evidence="11">The sequence shown here is derived from an EMBL/GenBank/DDBJ whole genome shotgun (WGS) entry which is preliminary data.</text>
</comment>
<feature type="active site" description="Nucleophile" evidence="8">
    <location>
        <position position="30"/>
    </location>
</feature>